<evidence type="ECO:0000256" key="2">
    <source>
        <dbReference type="SAM" id="Phobius"/>
    </source>
</evidence>
<dbReference type="KEGG" id="aji:C0Z10_03805"/>
<dbReference type="InterPro" id="IPR043777">
    <property type="entry name" value="DUF5719"/>
</dbReference>
<keyword evidence="2" id="KW-0812">Transmembrane</keyword>
<dbReference type="AlphaFoldDB" id="A0A3T0RXW6"/>
<dbReference type="Pfam" id="PF18986">
    <property type="entry name" value="DUF5719"/>
    <property type="match status" value="1"/>
</dbReference>
<protein>
    <submittedName>
        <fullName evidence="3">Uncharacterized protein</fullName>
    </submittedName>
</protein>
<feature type="compositionally biased region" description="Basic and acidic residues" evidence="1">
    <location>
        <begin position="28"/>
        <end position="42"/>
    </location>
</feature>
<dbReference type="EMBL" id="CP025570">
    <property type="protein sequence ID" value="AZZ39022.1"/>
    <property type="molecule type" value="Genomic_DNA"/>
</dbReference>
<dbReference type="Proteomes" id="UP000285875">
    <property type="component" value="Chromosome"/>
</dbReference>
<sequence length="501" mass="50063">MEPRRARRADDDPQNSQEVDQETDQDGTDARRAVPRHGDRAEGATPAPDHQDRAAQTLGDSSAGHRQHSRRTAVRGGIICAVGFAALALVVGTGVSLIPAQQLDRGRATTVMPGQTLVCPPSQQTAQMAVGSTSAQLHVSDLGGAPQQVRVPMSGAIGTGARLVRSVSGQGRPTATTMSLVGSGAGATSAWTSCVTASTGGTVIVADPSISDLMVTNSESEDTTVDVSLSGAKGAIDATGSRGISIAAGASKVLPLSVWAPGNSPVSATVTSDTGRIVAVARSRGTVGAETVAMSSPAQNLSIPAVPAGATASELLVSNPGSGRATVKVSALAAGGSFTPEGADDIEVEPNSTIAVDLSKALAGEAVGLSVSASTPVSAQLMATRGKDVAMATPAAAATSLQTAAPRGGTVSLSNPTDQVTRISGSYRTVKGQTVRFSASLAAGTTWTRGLGTDAGYLLVNADHAVIGGVWYSATGLSSVPLSVVSGNTRATRISVDAQLS</sequence>
<organism evidence="3 4">
    <name type="scientific">Acidipropionibacterium jensenii</name>
    <dbReference type="NCBI Taxonomy" id="1749"/>
    <lineage>
        <taxon>Bacteria</taxon>
        <taxon>Bacillati</taxon>
        <taxon>Actinomycetota</taxon>
        <taxon>Actinomycetes</taxon>
        <taxon>Propionibacteriales</taxon>
        <taxon>Propionibacteriaceae</taxon>
        <taxon>Acidipropionibacterium</taxon>
    </lineage>
</organism>
<gene>
    <name evidence="3" type="ORF">C0Z10_03805</name>
</gene>
<feature type="transmembrane region" description="Helical" evidence="2">
    <location>
        <begin position="76"/>
        <end position="98"/>
    </location>
</feature>
<dbReference type="RefSeq" id="WP_097798504.1">
    <property type="nucleotide sequence ID" value="NZ_CP025570.1"/>
</dbReference>
<feature type="region of interest" description="Disordered" evidence="1">
    <location>
        <begin position="1"/>
        <end position="69"/>
    </location>
</feature>
<evidence type="ECO:0000313" key="3">
    <source>
        <dbReference type="EMBL" id="AZZ39022.1"/>
    </source>
</evidence>
<name>A0A3T0RXW6_9ACTN</name>
<feature type="compositionally biased region" description="Basic and acidic residues" evidence="1">
    <location>
        <begin position="1"/>
        <end position="11"/>
    </location>
</feature>
<keyword evidence="2" id="KW-1133">Transmembrane helix</keyword>
<evidence type="ECO:0000256" key="1">
    <source>
        <dbReference type="SAM" id="MobiDB-lite"/>
    </source>
</evidence>
<proteinExistence type="predicted"/>
<evidence type="ECO:0000313" key="4">
    <source>
        <dbReference type="Proteomes" id="UP000285875"/>
    </source>
</evidence>
<accession>A0A3T0RXW6</accession>
<keyword evidence="2" id="KW-0472">Membrane</keyword>
<reference evidence="4" key="1">
    <citation type="submission" date="2017-12" db="EMBL/GenBank/DDBJ databases">
        <title>Whole genome sequencing of Acidipropionibacterium jensenii strains JS279 and JS280.</title>
        <authorList>
            <person name="Deptula P."/>
            <person name="Laine P."/>
            <person name="Smolander O.-P."/>
            <person name="Paulin L."/>
            <person name="Auvinen P."/>
            <person name="Varmanen P."/>
        </authorList>
    </citation>
    <scope>NUCLEOTIDE SEQUENCE [LARGE SCALE GENOMIC DNA]</scope>
    <source>
        <strain evidence="4">JS280</strain>
    </source>
</reference>